<dbReference type="GO" id="GO:0016788">
    <property type="term" value="F:hydrolase activity, acting on ester bonds"/>
    <property type="evidence" value="ECO:0007669"/>
    <property type="project" value="UniProtKB-ARBA"/>
</dbReference>
<dbReference type="KEGG" id="uli:ETAA1_17220"/>
<proteinExistence type="predicted"/>
<dbReference type="InterPro" id="IPR036514">
    <property type="entry name" value="SGNH_hydro_sf"/>
</dbReference>
<protein>
    <recommendedName>
        <fullName evidence="3">SGNH/GDSL hydrolase family protein</fullName>
    </recommendedName>
</protein>
<dbReference type="SUPFAM" id="SSF52266">
    <property type="entry name" value="SGNH hydrolase"/>
    <property type="match status" value="1"/>
</dbReference>
<evidence type="ECO:0008006" key="3">
    <source>
        <dbReference type="Google" id="ProtNLM"/>
    </source>
</evidence>
<dbReference type="AlphaFoldDB" id="A0A517XQL1"/>
<evidence type="ECO:0000313" key="2">
    <source>
        <dbReference type="Proteomes" id="UP000319576"/>
    </source>
</evidence>
<dbReference type="Gene3D" id="3.40.50.1110">
    <property type="entry name" value="SGNH hydrolase"/>
    <property type="match status" value="1"/>
</dbReference>
<sequence>MAKNGRGRGPLKLLFVGNSFTARNDLPGLIARLAEARGQALEHRLIQAGGASLRAHWNAGRAAEAIRDGRYDAVVLQEQSTLPVKNAARMHENVRLFDGVIRAAGARTVLYMTWARLNAPGSQQAITDAYTAVGEELGATVAPVGVAWERFLRDYDEPVLHDRDQSHPTVAGSYLAACVFLAALFRGSPVGVDVEVPGLSAGDRAALQAAAWQAWQSPA</sequence>
<accession>A0A517XQL1</accession>
<organism evidence="1 2">
    <name type="scientific">Urbifossiella limnaea</name>
    <dbReference type="NCBI Taxonomy" id="2528023"/>
    <lineage>
        <taxon>Bacteria</taxon>
        <taxon>Pseudomonadati</taxon>
        <taxon>Planctomycetota</taxon>
        <taxon>Planctomycetia</taxon>
        <taxon>Gemmatales</taxon>
        <taxon>Gemmataceae</taxon>
        <taxon>Urbifossiella</taxon>
    </lineage>
</organism>
<name>A0A517XQL1_9BACT</name>
<evidence type="ECO:0000313" key="1">
    <source>
        <dbReference type="EMBL" id="QDU19784.1"/>
    </source>
</evidence>
<dbReference type="OrthoDB" id="7443339at2"/>
<dbReference type="RefSeq" id="WP_145236290.1">
    <property type="nucleotide sequence ID" value="NZ_CP036273.1"/>
</dbReference>
<keyword evidence="2" id="KW-1185">Reference proteome</keyword>
<reference evidence="1 2" key="1">
    <citation type="submission" date="2019-02" db="EMBL/GenBank/DDBJ databases">
        <title>Deep-cultivation of Planctomycetes and their phenomic and genomic characterization uncovers novel biology.</title>
        <authorList>
            <person name="Wiegand S."/>
            <person name="Jogler M."/>
            <person name="Boedeker C."/>
            <person name="Pinto D."/>
            <person name="Vollmers J."/>
            <person name="Rivas-Marin E."/>
            <person name="Kohn T."/>
            <person name="Peeters S.H."/>
            <person name="Heuer A."/>
            <person name="Rast P."/>
            <person name="Oberbeckmann S."/>
            <person name="Bunk B."/>
            <person name="Jeske O."/>
            <person name="Meyerdierks A."/>
            <person name="Storesund J.E."/>
            <person name="Kallscheuer N."/>
            <person name="Luecker S."/>
            <person name="Lage O.M."/>
            <person name="Pohl T."/>
            <person name="Merkel B.J."/>
            <person name="Hornburger P."/>
            <person name="Mueller R.-W."/>
            <person name="Bruemmer F."/>
            <person name="Labrenz M."/>
            <person name="Spormann A.M."/>
            <person name="Op den Camp H."/>
            <person name="Overmann J."/>
            <person name="Amann R."/>
            <person name="Jetten M.S.M."/>
            <person name="Mascher T."/>
            <person name="Medema M.H."/>
            <person name="Devos D.P."/>
            <person name="Kaster A.-K."/>
            <person name="Ovreas L."/>
            <person name="Rohde M."/>
            <person name="Galperin M.Y."/>
            <person name="Jogler C."/>
        </authorList>
    </citation>
    <scope>NUCLEOTIDE SEQUENCE [LARGE SCALE GENOMIC DNA]</scope>
    <source>
        <strain evidence="1 2">ETA_A1</strain>
    </source>
</reference>
<gene>
    <name evidence="1" type="ORF">ETAA1_17220</name>
</gene>
<dbReference type="EMBL" id="CP036273">
    <property type="protein sequence ID" value="QDU19784.1"/>
    <property type="molecule type" value="Genomic_DNA"/>
</dbReference>
<dbReference type="Proteomes" id="UP000319576">
    <property type="component" value="Chromosome"/>
</dbReference>